<feature type="compositionally biased region" description="Polar residues" evidence="1">
    <location>
        <begin position="161"/>
        <end position="182"/>
    </location>
</feature>
<dbReference type="Proteomes" id="UP000314294">
    <property type="component" value="Unassembled WGS sequence"/>
</dbReference>
<name>A0A4Z2HHX3_9TELE</name>
<comment type="caution">
    <text evidence="2">The sequence shown here is derived from an EMBL/GenBank/DDBJ whole genome shotgun (WGS) entry which is preliminary data.</text>
</comment>
<feature type="compositionally biased region" description="Low complexity" evidence="1">
    <location>
        <begin position="130"/>
        <end position="151"/>
    </location>
</feature>
<evidence type="ECO:0000256" key="1">
    <source>
        <dbReference type="SAM" id="MobiDB-lite"/>
    </source>
</evidence>
<reference evidence="2 3" key="1">
    <citation type="submission" date="2019-03" db="EMBL/GenBank/DDBJ databases">
        <title>First draft genome of Liparis tanakae, snailfish: a comprehensive survey of snailfish specific genes.</title>
        <authorList>
            <person name="Kim W."/>
            <person name="Song I."/>
            <person name="Jeong J.-H."/>
            <person name="Kim D."/>
            <person name="Kim S."/>
            <person name="Ryu S."/>
            <person name="Song J.Y."/>
            <person name="Lee S.K."/>
        </authorList>
    </citation>
    <scope>NUCLEOTIDE SEQUENCE [LARGE SCALE GENOMIC DNA]</scope>
    <source>
        <tissue evidence="2">Muscle</tissue>
    </source>
</reference>
<dbReference type="EMBL" id="SRLO01000234">
    <property type="protein sequence ID" value="TNN65509.1"/>
    <property type="molecule type" value="Genomic_DNA"/>
</dbReference>
<keyword evidence="3" id="KW-1185">Reference proteome</keyword>
<proteinExistence type="predicted"/>
<accession>A0A4Z2HHX3</accession>
<gene>
    <name evidence="2" type="ORF">EYF80_024328</name>
</gene>
<sequence>MGTASASGREGERARERERERERWRDEVSARLAGWLTVDLRHWAGRRGSSGSEQRHAVSVCIPPRDLHPPLHPSTTLTPPARRAYEGTDIQALCGRLRVLLCLSLLAGPASSLQPRVSRRLTASSLTASSLTASSLTASSPTASSLTASSLQPRVSRRQPHSIQPHSIQPHSIQPHSIQPHSIQPPAPSQPRGGIDSHRPVPGGIDAAASWLHNHTSLLLSDIRRANEHTVNSARDESGGDAVSSR</sequence>
<feature type="region of interest" description="Disordered" evidence="1">
    <location>
        <begin position="1"/>
        <end position="23"/>
    </location>
</feature>
<feature type="compositionally biased region" description="Basic and acidic residues" evidence="1">
    <location>
        <begin position="9"/>
        <end position="23"/>
    </location>
</feature>
<feature type="region of interest" description="Disordered" evidence="1">
    <location>
        <begin position="130"/>
        <end position="206"/>
    </location>
</feature>
<organism evidence="2 3">
    <name type="scientific">Liparis tanakae</name>
    <name type="common">Tanaka's snailfish</name>
    <dbReference type="NCBI Taxonomy" id="230148"/>
    <lineage>
        <taxon>Eukaryota</taxon>
        <taxon>Metazoa</taxon>
        <taxon>Chordata</taxon>
        <taxon>Craniata</taxon>
        <taxon>Vertebrata</taxon>
        <taxon>Euteleostomi</taxon>
        <taxon>Actinopterygii</taxon>
        <taxon>Neopterygii</taxon>
        <taxon>Teleostei</taxon>
        <taxon>Neoteleostei</taxon>
        <taxon>Acanthomorphata</taxon>
        <taxon>Eupercaria</taxon>
        <taxon>Perciformes</taxon>
        <taxon>Cottioidei</taxon>
        <taxon>Cottales</taxon>
        <taxon>Liparidae</taxon>
        <taxon>Liparis</taxon>
    </lineage>
</organism>
<protein>
    <submittedName>
        <fullName evidence="2">Uncharacterized protein</fullName>
    </submittedName>
</protein>
<evidence type="ECO:0000313" key="2">
    <source>
        <dbReference type="EMBL" id="TNN65509.1"/>
    </source>
</evidence>
<evidence type="ECO:0000313" key="3">
    <source>
        <dbReference type="Proteomes" id="UP000314294"/>
    </source>
</evidence>
<dbReference type="AlphaFoldDB" id="A0A4Z2HHX3"/>